<sequence>MSYVDEDEYTDVFSSLSSTLREHAPRPIPKGFSKKYPHCIMYSMEESIMNRIESFKKSKGSRKWARRRTYLAMCSSGNCSIIAHTCVPDETKLGIFPKFLGSANLKRESLKNRKANRNVE</sequence>
<protein>
    <submittedName>
        <fullName evidence="1">Uncharacterized protein</fullName>
    </submittedName>
</protein>
<dbReference type="AlphaFoldDB" id="A0A7S2SGX0"/>
<dbReference type="EMBL" id="HBHI01029230">
    <property type="protein sequence ID" value="CAD9699719.1"/>
    <property type="molecule type" value="Transcribed_RNA"/>
</dbReference>
<gene>
    <name evidence="1" type="ORF">EANT1437_LOCUS14954</name>
</gene>
<proteinExistence type="predicted"/>
<evidence type="ECO:0000313" key="1">
    <source>
        <dbReference type="EMBL" id="CAD9699719.1"/>
    </source>
</evidence>
<name>A0A7S2SGX0_9STRA</name>
<reference evidence="1" key="1">
    <citation type="submission" date="2021-01" db="EMBL/GenBank/DDBJ databases">
        <authorList>
            <person name="Corre E."/>
            <person name="Pelletier E."/>
            <person name="Niang G."/>
            <person name="Scheremetjew M."/>
            <person name="Finn R."/>
            <person name="Kale V."/>
            <person name="Holt S."/>
            <person name="Cochrane G."/>
            <person name="Meng A."/>
            <person name="Brown T."/>
            <person name="Cohen L."/>
        </authorList>
    </citation>
    <scope>NUCLEOTIDE SEQUENCE</scope>
    <source>
        <strain evidence="1">CCMP1452</strain>
    </source>
</reference>
<organism evidence="1">
    <name type="scientific">Eucampia antarctica</name>
    <dbReference type="NCBI Taxonomy" id="49252"/>
    <lineage>
        <taxon>Eukaryota</taxon>
        <taxon>Sar</taxon>
        <taxon>Stramenopiles</taxon>
        <taxon>Ochrophyta</taxon>
        <taxon>Bacillariophyta</taxon>
        <taxon>Mediophyceae</taxon>
        <taxon>Biddulphiophycidae</taxon>
        <taxon>Hemiaulales</taxon>
        <taxon>Hemiaulaceae</taxon>
        <taxon>Eucampia</taxon>
    </lineage>
</organism>
<accession>A0A7S2SGX0</accession>